<evidence type="ECO:0000313" key="2">
    <source>
        <dbReference type="EMBL" id="TBU92017.1"/>
    </source>
</evidence>
<organism evidence="2 3">
    <name type="scientific">Stutzerimonas kirkiae</name>
    <dbReference type="NCBI Taxonomy" id="2211392"/>
    <lineage>
        <taxon>Bacteria</taxon>
        <taxon>Pseudomonadati</taxon>
        <taxon>Pseudomonadota</taxon>
        <taxon>Gammaproteobacteria</taxon>
        <taxon>Pseudomonadales</taxon>
        <taxon>Pseudomonadaceae</taxon>
        <taxon>Stutzerimonas</taxon>
    </lineage>
</organism>
<dbReference type="InterPro" id="IPR011440">
    <property type="entry name" value="DUF1543"/>
</dbReference>
<dbReference type="OrthoDB" id="850243at2"/>
<dbReference type="EMBL" id="QJUP01000025">
    <property type="protein sequence ID" value="TBU92017.1"/>
    <property type="molecule type" value="Genomic_DNA"/>
</dbReference>
<gene>
    <name evidence="2" type="ORF">DNJ96_15650</name>
</gene>
<keyword evidence="3" id="KW-1185">Reference proteome</keyword>
<accession>A0A4Q9R076</accession>
<dbReference type="Proteomes" id="UP000292639">
    <property type="component" value="Unassembled WGS sequence"/>
</dbReference>
<protein>
    <submittedName>
        <fullName evidence="2">DUF1543 domain-containing protein</fullName>
    </submittedName>
</protein>
<dbReference type="RefSeq" id="WP_131186139.1">
    <property type="nucleotide sequence ID" value="NZ_QJUO01000048.1"/>
</dbReference>
<dbReference type="AlphaFoldDB" id="A0A4Q9R076"/>
<reference evidence="2 3" key="1">
    <citation type="submission" date="2018-06" db="EMBL/GenBank/DDBJ databases">
        <title>Three novel Pseudomonas species isolated from symptomatic oak.</title>
        <authorList>
            <person name="Bueno-Gonzalez V."/>
            <person name="Brady C."/>
        </authorList>
    </citation>
    <scope>NUCLEOTIDE SEQUENCE [LARGE SCALE GENOMIC DNA]</scope>
    <source>
        <strain evidence="2 3">P17C</strain>
    </source>
</reference>
<sequence>MKQLFIVLLGGKHPRASIEVHDIVIATGACLADTHEQLRQHWFGSPQGLHIDAWMQVDGIDGYRLEFSDSLPAAGEPKLFLINLGGYLPEEFGESHRYLPVVARDAAEAKRRGKQQIPQLWAKPHTDAIIDVDDCLPLDYVNGSHIHLTPGPHRPIHFENDYILLD</sequence>
<evidence type="ECO:0000259" key="1">
    <source>
        <dbReference type="Pfam" id="PF07566"/>
    </source>
</evidence>
<evidence type="ECO:0000313" key="3">
    <source>
        <dbReference type="Proteomes" id="UP000292639"/>
    </source>
</evidence>
<comment type="caution">
    <text evidence="2">The sequence shown here is derived from an EMBL/GenBank/DDBJ whole genome shotgun (WGS) entry which is preliminary data.</text>
</comment>
<name>A0A4Q9R076_9GAMM</name>
<feature type="domain" description="DUF1543" evidence="1">
    <location>
        <begin position="17"/>
        <end position="66"/>
    </location>
</feature>
<proteinExistence type="predicted"/>
<dbReference type="Pfam" id="PF07566">
    <property type="entry name" value="DUF1543"/>
    <property type="match status" value="1"/>
</dbReference>
<dbReference type="Gene3D" id="3.10.20.10">
    <property type="match status" value="2"/>
</dbReference>